<dbReference type="PROSITE" id="PS00622">
    <property type="entry name" value="HTH_LUXR_1"/>
    <property type="match status" value="1"/>
</dbReference>
<dbReference type="PRINTS" id="PR00038">
    <property type="entry name" value="HTHLUXR"/>
</dbReference>
<evidence type="ECO:0000313" key="7">
    <source>
        <dbReference type="Proteomes" id="UP000189739"/>
    </source>
</evidence>
<dbReference type="PROSITE" id="PS50110">
    <property type="entry name" value="RESPONSE_REGULATORY"/>
    <property type="match status" value="1"/>
</dbReference>
<gene>
    <name evidence="6" type="ORF">BC343_04010</name>
</gene>
<evidence type="ECO:0000313" key="6">
    <source>
        <dbReference type="EMBL" id="OOQ62216.1"/>
    </source>
</evidence>
<feature type="domain" description="HTH luxR-type" evidence="4">
    <location>
        <begin position="145"/>
        <end position="210"/>
    </location>
</feature>
<evidence type="ECO:0000256" key="2">
    <source>
        <dbReference type="ARBA" id="ARBA00023125"/>
    </source>
</evidence>
<evidence type="ECO:0000259" key="4">
    <source>
        <dbReference type="PROSITE" id="PS50043"/>
    </source>
</evidence>
<evidence type="ECO:0000256" key="3">
    <source>
        <dbReference type="PROSITE-ProRule" id="PRU00169"/>
    </source>
</evidence>
<dbReference type="Pfam" id="PF00196">
    <property type="entry name" value="GerE"/>
    <property type="match status" value="1"/>
</dbReference>
<dbReference type="RefSeq" id="WP_078346414.1">
    <property type="nucleotide sequence ID" value="NZ_MBTF01000001.1"/>
</dbReference>
<dbReference type="AlphaFoldDB" id="A0A1S9PMP5"/>
<feature type="modified residue" description="4-aspartylphosphate" evidence="3">
    <location>
        <position position="54"/>
    </location>
</feature>
<dbReference type="GO" id="GO:0003677">
    <property type="term" value="F:DNA binding"/>
    <property type="evidence" value="ECO:0007669"/>
    <property type="project" value="UniProtKB-KW"/>
</dbReference>
<keyword evidence="2" id="KW-0238">DNA-binding</keyword>
<dbReference type="EMBL" id="MBTF01000001">
    <property type="protein sequence ID" value="OOQ62216.1"/>
    <property type="molecule type" value="Genomic_DNA"/>
</dbReference>
<accession>A0A1S9PMP5</accession>
<dbReference type="STRING" id="1792845.BC343_04010"/>
<dbReference type="Pfam" id="PF00072">
    <property type="entry name" value="Response_reg"/>
    <property type="match status" value="1"/>
</dbReference>
<dbReference type="InterPro" id="IPR039420">
    <property type="entry name" value="WalR-like"/>
</dbReference>
<proteinExistence type="predicted"/>
<dbReference type="InterPro" id="IPR011006">
    <property type="entry name" value="CheY-like_superfamily"/>
</dbReference>
<dbReference type="PROSITE" id="PS50043">
    <property type="entry name" value="HTH_LUXR_2"/>
    <property type="match status" value="1"/>
</dbReference>
<keyword evidence="1 3" id="KW-0597">Phosphoprotein</keyword>
<evidence type="ECO:0000259" key="5">
    <source>
        <dbReference type="PROSITE" id="PS50110"/>
    </source>
</evidence>
<dbReference type="SUPFAM" id="SSF46894">
    <property type="entry name" value="C-terminal effector domain of the bipartite response regulators"/>
    <property type="match status" value="1"/>
</dbReference>
<dbReference type="InterPro" id="IPR000792">
    <property type="entry name" value="Tscrpt_reg_LuxR_C"/>
</dbReference>
<organism evidence="6 7">
    <name type="scientific">Mucilaginibacter pedocola</name>
    <dbReference type="NCBI Taxonomy" id="1792845"/>
    <lineage>
        <taxon>Bacteria</taxon>
        <taxon>Pseudomonadati</taxon>
        <taxon>Bacteroidota</taxon>
        <taxon>Sphingobacteriia</taxon>
        <taxon>Sphingobacteriales</taxon>
        <taxon>Sphingobacteriaceae</taxon>
        <taxon>Mucilaginibacter</taxon>
    </lineage>
</organism>
<evidence type="ECO:0008006" key="8">
    <source>
        <dbReference type="Google" id="ProtNLM"/>
    </source>
</evidence>
<dbReference type="InterPro" id="IPR016032">
    <property type="entry name" value="Sig_transdc_resp-reg_C-effctor"/>
</dbReference>
<name>A0A1S9PMP5_9SPHI</name>
<dbReference type="SMART" id="SM00421">
    <property type="entry name" value="HTH_LUXR"/>
    <property type="match status" value="1"/>
</dbReference>
<dbReference type="InterPro" id="IPR001789">
    <property type="entry name" value="Sig_transdc_resp-reg_receiver"/>
</dbReference>
<dbReference type="Proteomes" id="UP000189739">
    <property type="component" value="Unassembled WGS sequence"/>
</dbReference>
<comment type="caution">
    <text evidence="6">The sequence shown here is derived from an EMBL/GenBank/DDBJ whole genome shotgun (WGS) entry which is preliminary data.</text>
</comment>
<keyword evidence="7" id="KW-1185">Reference proteome</keyword>
<dbReference type="GO" id="GO:0000160">
    <property type="term" value="P:phosphorelay signal transduction system"/>
    <property type="evidence" value="ECO:0007669"/>
    <property type="project" value="InterPro"/>
</dbReference>
<dbReference type="GO" id="GO:0006355">
    <property type="term" value="P:regulation of DNA-templated transcription"/>
    <property type="evidence" value="ECO:0007669"/>
    <property type="project" value="InterPro"/>
</dbReference>
<sequence length="210" mass="23343">MLRIALVEDNIYFRQGLEKIIAAMPEATLEASFRNAEAALADIGKINPDVFIVDINLGGLTGIEFIRQAKGILKTTEFLICTIHDDNPTIIDALKSGATGYLLKESTAEEMRAAITEIKGGGSPMSPYISRKVISLFNQSQPPAAGATDYRLSRREKEILDLLAQGLIYKEIAEKLFVAEGTIKKHFRNIYEKLQVQNKVEALNKYRGIR</sequence>
<dbReference type="Gene3D" id="3.40.50.2300">
    <property type="match status" value="1"/>
</dbReference>
<evidence type="ECO:0000256" key="1">
    <source>
        <dbReference type="ARBA" id="ARBA00022553"/>
    </source>
</evidence>
<protein>
    <recommendedName>
        <fullName evidence="8">DNA-binding response regulator</fullName>
    </recommendedName>
</protein>
<dbReference type="PANTHER" id="PTHR43214:SF43">
    <property type="entry name" value="TWO-COMPONENT RESPONSE REGULATOR"/>
    <property type="match status" value="1"/>
</dbReference>
<reference evidence="6 7" key="1">
    <citation type="submission" date="2016-07" db="EMBL/GenBank/DDBJ databases">
        <title>Genomic analysis of zinc-resistant bacterium Mucilaginibacter pedocola TBZ30.</title>
        <authorList>
            <person name="Huang J."/>
            <person name="Tang J."/>
        </authorList>
    </citation>
    <scope>NUCLEOTIDE SEQUENCE [LARGE SCALE GENOMIC DNA]</scope>
    <source>
        <strain evidence="6 7">TBZ30</strain>
    </source>
</reference>
<dbReference type="CDD" id="cd17535">
    <property type="entry name" value="REC_NarL-like"/>
    <property type="match status" value="1"/>
</dbReference>
<feature type="domain" description="Response regulatory" evidence="5">
    <location>
        <begin position="3"/>
        <end position="119"/>
    </location>
</feature>
<dbReference type="SUPFAM" id="SSF52172">
    <property type="entry name" value="CheY-like"/>
    <property type="match status" value="1"/>
</dbReference>
<dbReference type="SMART" id="SM00448">
    <property type="entry name" value="REC"/>
    <property type="match status" value="1"/>
</dbReference>
<dbReference type="OrthoDB" id="9797341at2"/>
<dbReference type="PANTHER" id="PTHR43214">
    <property type="entry name" value="TWO-COMPONENT RESPONSE REGULATOR"/>
    <property type="match status" value="1"/>
</dbReference>
<dbReference type="CDD" id="cd06170">
    <property type="entry name" value="LuxR_C_like"/>
    <property type="match status" value="1"/>
</dbReference>
<dbReference type="InterPro" id="IPR058245">
    <property type="entry name" value="NreC/VraR/RcsB-like_REC"/>
</dbReference>